<dbReference type="STRING" id="440168.SAMN04487974_1017"/>
<feature type="region of interest" description="Disordered" evidence="1">
    <location>
        <begin position="74"/>
        <end position="94"/>
    </location>
</feature>
<accession>A0A1G7RN09</accession>
<reference evidence="2 3" key="1">
    <citation type="submission" date="2016-10" db="EMBL/GenBank/DDBJ databases">
        <authorList>
            <person name="de Groot N.N."/>
        </authorList>
    </citation>
    <scope>NUCLEOTIDE SEQUENCE [LARGE SCALE GENOMIC DNA]</scope>
    <source>
        <strain evidence="2 3">CGMCC 1.10267</strain>
    </source>
</reference>
<feature type="region of interest" description="Disordered" evidence="1">
    <location>
        <begin position="1"/>
        <end position="35"/>
    </location>
</feature>
<gene>
    <name evidence="2" type="ORF">SAMN04487974_1017</name>
</gene>
<name>A0A1G7RN09_9HYPH</name>
<feature type="compositionally biased region" description="Polar residues" evidence="1">
    <location>
        <begin position="1"/>
        <end position="30"/>
    </location>
</feature>
<sequence>MAALWSNTNRKPTDASQSCQPGIRTTSKSLSPRHITPPTLGFQKLIPVCLNRSHTCSHGRTADEDAYELPVRAELEKKERGTEPRSHRPSGAPTMFARPVRVRWGRPAEAETFSEPVMETPVTHRGNPAGIEPSFPENERAKKPSAWGDGGFIYYYLYGAFIAPCRLPIKSRGDSAVGRFGASHFPLTLK</sequence>
<proteinExistence type="predicted"/>
<feature type="region of interest" description="Disordered" evidence="1">
    <location>
        <begin position="120"/>
        <end position="142"/>
    </location>
</feature>
<keyword evidence="3" id="KW-1185">Reference proteome</keyword>
<feature type="compositionally biased region" description="Basic and acidic residues" evidence="1">
    <location>
        <begin position="74"/>
        <end position="86"/>
    </location>
</feature>
<dbReference type="EMBL" id="FNCS01000001">
    <property type="protein sequence ID" value="SDG12137.1"/>
    <property type="molecule type" value="Genomic_DNA"/>
</dbReference>
<dbReference type="AlphaFoldDB" id="A0A1G7RN09"/>
<organism evidence="2 3">
    <name type="scientific">Pelagibacterium luteolum</name>
    <dbReference type="NCBI Taxonomy" id="440168"/>
    <lineage>
        <taxon>Bacteria</taxon>
        <taxon>Pseudomonadati</taxon>
        <taxon>Pseudomonadota</taxon>
        <taxon>Alphaproteobacteria</taxon>
        <taxon>Hyphomicrobiales</taxon>
        <taxon>Devosiaceae</taxon>
        <taxon>Pelagibacterium</taxon>
    </lineage>
</organism>
<evidence type="ECO:0000256" key="1">
    <source>
        <dbReference type="SAM" id="MobiDB-lite"/>
    </source>
</evidence>
<protein>
    <submittedName>
        <fullName evidence="2">Uncharacterized protein</fullName>
    </submittedName>
</protein>
<dbReference type="Proteomes" id="UP000199495">
    <property type="component" value="Unassembled WGS sequence"/>
</dbReference>
<evidence type="ECO:0000313" key="3">
    <source>
        <dbReference type="Proteomes" id="UP000199495"/>
    </source>
</evidence>
<evidence type="ECO:0000313" key="2">
    <source>
        <dbReference type="EMBL" id="SDG12137.1"/>
    </source>
</evidence>